<proteinExistence type="inferred from homology"/>
<evidence type="ECO:0000256" key="1">
    <source>
        <dbReference type="ARBA" id="ARBA00004651"/>
    </source>
</evidence>
<comment type="subunit">
    <text evidence="7">The complex comprises the extracytoplasmic solute receptor protein and the two transmembrane proteins.</text>
</comment>
<evidence type="ECO:0000256" key="5">
    <source>
        <dbReference type="ARBA" id="ARBA00022989"/>
    </source>
</evidence>
<feature type="transmembrane region" description="Helical" evidence="7">
    <location>
        <begin position="12"/>
        <end position="32"/>
    </location>
</feature>
<comment type="subcellular location">
    <subcellularLocation>
        <location evidence="7">Cell inner membrane</location>
        <topology evidence="7">Multi-pass membrane protein</topology>
    </subcellularLocation>
    <subcellularLocation>
        <location evidence="1">Cell membrane</location>
        <topology evidence="1">Multi-pass membrane protein</topology>
    </subcellularLocation>
</comment>
<feature type="transmembrane region" description="Helical" evidence="7">
    <location>
        <begin position="52"/>
        <end position="72"/>
    </location>
</feature>
<evidence type="ECO:0000313" key="10">
    <source>
        <dbReference type="Proteomes" id="UP000756530"/>
    </source>
</evidence>
<evidence type="ECO:0000256" key="7">
    <source>
        <dbReference type="RuleBase" id="RU369079"/>
    </source>
</evidence>
<evidence type="ECO:0000259" key="8">
    <source>
        <dbReference type="Pfam" id="PF04290"/>
    </source>
</evidence>
<dbReference type="Proteomes" id="UP000756530">
    <property type="component" value="Unassembled WGS sequence"/>
</dbReference>
<reference evidence="9 10" key="1">
    <citation type="submission" date="2021-05" db="EMBL/GenBank/DDBJ databases">
        <title>Culturable bacteria isolated from Daya Bay.</title>
        <authorList>
            <person name="Zheng W."/>
            <person name="Yu S."/>
            <person name="Huang Y."/>
        </authorList>
    </citation>
    <scope>NUCLEOTIDE SEQUENCE [LARGE SCALE GENOMIC DNA]</scope>
    <source>
        <strain evidence="9 10">DP4N28-5</strain>
    </source>
</reference>
<protein>
    <recommendedName>
        <fullName evidence="7">TRAP transporter small permease protein</fullName>
    </recommendedName>
</protein>
<accession>A0ABS6SXI3</accession>
<comment type="caution">
    <text evidence="9">The sequence shown here is derived from an EMBL/GenBank/DDBJ whole genome shotgun (WGS) entry which is preliminary data.</text>
</comment>
<feature type="domain" description="Tripartite ATP-independent periplasmic transporters DctQ component" evidence="8">
    <location>
        <begin position="23"/>
        <end position="157"/>
    </location>
</feature>
<gene>
    <name evidence="9" type="ORF">KJP28_01750</name>
</gene>
<feature type="transmembrane region" description="Helical" evidence="7">
    <location>
        <begin position="127"/>
        <end position="151"/>
    </location>
</feature>
<dbReference type="RefSeq" id="WP_218390506.1">
    <property type="nucleotide sequence ID" value="NZ_JAHUZE010000001.1"/>
</dbReference>
<sequence length="169" mass="18143">MNRYILGLSKGLAIVGGFVLSLLILIVVVSIIGRETGLGAVTGDYELVEAGMAFAVFAFLPYAHMTGAHATVDIFTDWLGDKSYRWLTAVIDVVFAVALVIIAIQLFDGMLSKQRSGQTTLLLQFPVWWAYALSSFAAVIGAFVGIWHALVRIYEAVTGTKIAVEGGGE</sequence>
<keyword evidence="3" id="KW-1003">Cell membrane</keyword>
<evidence type="ECO:0000256" key="4">
    <source>
        <dbReference type="ARBA" id="ARBA00022692"/>
    </source>
</evidence>
<feature type="transmembrane region" description="Helical" evidence="7">
    <location>
        <begin position="84"/>
        <end position="107"/>
    </location>
</feature>
<keyword evidence="7" id="KW-0997">Cell inner membrane</keyword>
<comment type="function">
    <text evidence="7">Part of the tripartite ATP-independent periplasmic (TRAP) transport system.</text>
</comment>
<dbReference type="InterPro" id="IPR055348">
    <property type="entry name" value="DctQ"/>
</dbReference>
<dbReference type="EMBL" id="JAHUZE010000001">
    <property type="protein sequence ID" value="MBV7377630.1"/>
    <property type="molecule type" value="Genomic_DNA"/>
</dbReference>
<comment type="similarity">
    <text evidence="7">Belongs to the TRAP transporter small permease family.</text>
</comment>
<evidence type="ECO:0000256" key="3">
    <source>
        <dbReference type="ARBA" id="ARBA00022475"/>
    </source>
</evidence>
<keyword evidence="10" id="KW-1185">Reference proteome</keyword>
<dbReference type="Pfam" id="PF04290">
    <property type="entry name" value="DctQ"/>
    <property type="match status" value="1"/>
</dbReference>
<evidence type="ECO:0000313" key="9">
    <source>
        <dbReference type="EMBL" id="MBV7377630.1"/>
    </source>
</evidence>
<evidence type="ECO:0000256" key="6">
    <source>
        <dbReference type="ARBA" id="ARBA00023136"/>
    </source>
</evidence>
<keyword evidence="6 7" id="KW-0472">Membrane</keyword>
<keyword evidence="4 7" id="KW-0812">Transmembrane</keyword>
<name>A0ABS6SXI3_9RHOB</name>
<organism evidence="9 10">
    <name type="scientific">Maritimibacter dapengensis</name>
    <dbReference type="NCBI Taxonomy" id="2836868"/>
    <lineage>
        <taxon>Bacteria</taxon>
        <taxon>Pseudomonadati</taxon>
        <taxon>Pseudomonadota</taxon>
        <taxon>Alphaproteobacteria</taxon>
        <taxon>Rhodobacterales</taxon>
        <taxon>Roseobacteraceae</taxon>
        <taxon>Maritimibacter</taxon>
    </lineage>
</organism>
<keyword evidence="2 7" id="KW-0813">Transport</keyword>
<evidence type="ECO:0000256" key="2">
    <source>
        <dbReference type="ARBA" id="ARBA00022448"/>
    </source>
</evidence>
<keyword evidence="5 7" id="KW-1133">Transmembrane helix</keyword>